<comment type="caution">
    <text evidence="1">The sequence shown here is derived from an EMBL/GenBank/DDBJ whole genome shotgun (WGS) entry which is preliminary data.</text>
</comment>
<proteinExistence type="predicted"/>
<name>A0ACC2JUE4_9PEZI</name>
<evidence type="ECO:0000313" key="1">
    <source>
        <dbReference type="EMBL" id="KAJ8130808.1"/>
    </source>
</evidence>
<dbReference type="Proteomes" id="UP001153332">
    <property type="component" value="Unassembled WGS sequence"/>
</dbReference>
<reference evidence="1" key="1">
    <citation type="submission" date="2022-12" db="EMBL/GenBank/DDBJ databases">
        <title>Genome Sequence of Lasiodiplodia mahajangana.</title>
        <authorList>
            <person name="Buettner E."/>
        </authorList>
    </citation>
    <scope>NUCLEOTIDE SEQUENCE</scope>
    <source>
        <strain evidence="1">VT137</strain>
    </source>
</reference>
<gene>
    <name evidence="1" type="ORF">O1611_g2821</name>
</gene>
<organism evidence="1 2">
    <name type="scientific">Lasiodiplodia mahajangana</name>
    <dbReference type="NCBI Taxonomy" id="1108764"/>
    <lineage>
        <taxon>Eukaryota</taxon>
        <taxon>Fungi</taxon>
        <taxon>Dikarya</taxon>
        <taxon>Ascomycota</taxon>
        <taxon>Pezizomycotina</taxon>
        <taxon>Dothideomycetes</taxon>
        <taxon>Dothideomycetes incertae sedis</taxon>
        <taxon>Botryosphaeriales</taxon>
        <taxon>Botryosphaeriaceae</taxon>
        <taxon>Lasiodiplodia</taxon>
    </lineage>
</organism>
<keyword evidence="2" id="KW-1185">Reference proteome</keyword>
<accession>A0ACC2JUE4</accession>
<protein>
    <submittedName>
        <fullName evidence="1">Uncharacterized protein</fullName>
    </submittedName>
</protein>
<evidence type="ECO:0000313" key="2">
    <source>
        <dbReference type="Proteomes" id="UP001153332"/>
    </source>
</evidence>
<sequence>MYVPIEAQLECSTDPSWGPISAIVPSHGNTPDLLTTQHLGATSLLGGTTEVLTGFNVICNLVFLETIPINTFKNKMYCKKRPVNRATIYSGTVSGEQFNTGRPWDIMHIILGSGYRMPYRMNSFQRLGYSSSALASNFDTYQFLAQIVYLISNKMLSLETPSSIELFDILLTRLQKSVLLQFLRSDFPTARAVWEASVPFAWIMRRVDIFSFLLKIGLERPNWILGCGHMYLSMASSFGLLDIIRELLRIGVRADDDLKVNHGVLITPAIMQAVGAASMACVEALIQGCDVNRPIGQNLYEQGPISNFNRFLFAIGTNVRFWSVHNRRNHSEVQLSFDDEIHRRALDVFLEHGADVDSTWPESPGPIITAAINYERTSISTLHDRNDIPSKWRLSVLDRAYYWNNRLYERLSLYSRKEASQITRTGICVSAKRGNEFLQAYLNSRPPQHPADRRKLFELILAEQFFMDNYNIDTQLVYKLVDFGVDIKLPTMATTPTSLCSQIIETATRLGFTEDVSSLIGLLIRRGAVIDHEVVNAATTGTGLGVLPHLLGYGADMKAHGSRAMCIAARMDNLKAVSWLLEAGVDINATIPTSRGPKTILALVSVFADERLSDGSRILYTPNLKILPQLIRYGAKLKLGPCDSGNYEFLKEFLKRNCHRESFLKGLELLLDSVTCPEELATSQESLLSSWRPVEVFCPDGYHASLAAYELLLHRGCPIRRDCQLGSFIFFGGRHEIIYKLLDAGADVNASSKDTPRKFRSKLIYFERFPIQAAARRGDKELLVQLLKRGANVNQPAIGNQGRTALQGACEWRPASVGDRERKLDLIKFLIDQGSDVNAPPAKYCGMTALQIAAREGDIGTALVLLEHGANINAAPGKISGFCALDAASWLGRLDMVKLLLSMAAHSHDRGLTGYEGAIRIAVVHGHMTVADLIREHIKTFGNCIILDFGDSDWIDAASGSRQLSDTEGSDDEGSDDDGIYEGEYF</sequence>
<dbReference type="EMBL" id="JAPUUL010000419">
    <property type="protein sequence ID" value="KAJ8130808.1"/>
    <property type="molecule type" value="Genomic_DNA"/>
</dbReference>